<dbReference type="OrthoDB" id="3690795at2"/>
<keyword evidence="3" id="KW-1185">Reference proteome</keyword>
<keyword evidence="1" id="KW-1133">Transmembrane helix</keyword>
<keyword evidence="1" id="KW-0812">Transmembrane</keyword>
<dbReference type="AlphaFoldDB" id="A0A4R7W0D4"/>
<protein>
    <submittedName>
        <fullName evidence="2">Uncharacterized protein</fullName>
    </submittedName>
</protein>
<proteinExistence type="predicted"/>
<sequence length="207" mass="21837">MSPRSTTQARRRARSFRLGDTPERRSAWLPAVIAFVVAAVVFGGAGYLVGRPGEQERMAEDIRASDAVRDKEQIKALTDLARTTKDDLAPVVSGLRSGTGDVAQWQQVVDKAVKSFDDPPSGSTATNVARGSLAAAVDQLALAVGVSGTDRKLATEQLDLAVTTWSIGATQLDQVNVDAGYGHQHVYLDGDPEGEAFTPDGAEEGTG</sequence>
<dbReference type="RefSeq" id="WP_133902106.1">
    <property type="nucleotide sequence ID" value="NZ_SOCP01000003.1"/>
</dbReference>
<evidence type="ECO:0000256" key="1">
    <source>
        <dbReference type="SAM" id="Phobius"/>
    </source>
</evidence>
<evidence type="ECO:0000313" key="2">
    <source>
        <dbReference type="EMBL" id="TDV54987.1"/>
    </source>
</evidence>
<accession>A0A4R7W0D4</accession>
<name>A0A4R7W0D4_9PSEU</name>
<evidence type="ECO:0000313" key="3">
    <source>
        <dbReference type="Proteomes" id="UP000294927"/>
    </source>
</evidence>
<reference evidence="2 3" key="1">
    <citation type="submission" date="2019-03" db="EMBL/GenBank/DDBJ databases">
        <title>Genomic Encyclopedia of Archaeal and Bacterial Type Strains, Phase II (KMG-II): from individual species to whole genera.</title>
        <authorList>
            <person name="Goeker M."/>
        </authorList>
    </citation>
    <scope>NUCLEOTIDE SEQUENCE [LARGE SCALE GENOMIC DNA]</scope>
    <source>
        <strain evidence="2 3">DSM 45499</strain>
    </source>
</reference>
<dbReference type="EMBL" id="SOCP01000003">
    <property type="protein sequence ID" value="TDV54987.1"/>
    <property type="molecule type" value="Genomic_DNA"/>
</dbReference>
<gene>
    <name evidence="2" type="ORF">CLV71_103228</name>
</gene>
<keyword evidence="1" id="KW-0472">Membrane</keyword>
<comment type="caution">
    <text evidence="2">The sequence shown here is derived from an EMBL/GenBank/DDBJ whole genome shotgun (WGS) entry which is preliminary data.</text>
</comment>
<feature type="transmembrane region" description="Helical" evidence="1">
    <location>
        <begin position="27"/>
        <end position="49"/>
    </location>
</feature>
<dbReference type="Proteomes" id="UP000294927">
    <property type="component" value="Unassembled WGS sequence"/>
</dbReference>
<organism evidence="2 3">
    <name type="scientific">Actinophytocola oryzae</name>
    <dbReference type="NCBI Taxonomy" id="502181"/>
    <lineage>
        <taxon>Bacteria</taxon>
        <taxon>Bacillati</taxon>
        <taxon>Actinomycetota</taxon>
        <taxon>Actinomycetes</taxon>
        <taxon>Pseudonocardiales</taxon>
        <taxon>Pseudonocardiaceae</taxon>
    </lineage>
</organism>